<dbReference type="GO" id="GO:0003677">
    <property type="term" value="F:DNA binding"/>
    <property type="evidence" value="ECO:0007669"/>
    <property type="project" value="InterPro"/>
</dbReference>
<reference evidence="2" key="1">
    <citation type="submission" date="2022-06" db="EMBL/GenBank/DDBJ databases">
        <title>Genomic Encyclopedia of Archaeal and Bacterial Type Strains, Phase II (KMG-II): from individual species to whole genera.</title>
        <authorList>
            <person name="Goeker M."/>
        </authorList>
    </citation>
    <scope>NUCLEOTIDE SEQUENCE</scope>
    <source>
        <strain evidence="2">DSM 43935</strain>
    </source>
</reference>
<name>A0AAE3GE96_9PSEU</name>
<comment type="caution">
    <text evidence="2">The sequence shown here is derived from an EMBL/GenBank/DDBJ whole genome shotgun (WGS) entry which is preliminary data.</text>
</comment>
<evidence type="ECO:0000259" key="1">
    <source>
        <dbReference type="PROSITE" id="PS50943"/>
    </source>
</evidence>
<organism evidence="2 3">
    <name type="scientific">Goodfellowiella coeruleoviolacea</name>
    <dbReference type="NCBI Taxonomy" id="334858"/>
    <lineage>
        <taxon>Bacteria</taxon>
        <taxon>Bacillati</taxon>
        <taxon>Actinomycetota</taxon>
        <taxon>Actinomycetes</taxon>
        <taxon>Pseudonocardiales</taxon>
        <taxon>Pseudonocardiaceae</taxon>
        <taxon>Goodfellowiella</taxon>
    </lineage>
</organism>
<keyword evidence="3" id="KW-1185">Reference proteome</keyword>
<sequence length="292" mass="33202">MANSAPAEPPMLSPTVGRRWLAQELRRLREAAGYKQADVAKRLRCNSTRIAHLESMRTLPSGPDLEVVLPYFGVPKERVEWYLQVCDLSRKKGWWDGNQAIPKWFSFYVGLEWGASEIHSWDTSLVQGLLQTRGYAEVIIRDGATVPEEVIQEQVQTRLRRQEALQRKENPLTLHAIMDEAALRRRVGNAEIMREQLQHLVTLNSHPRITIQVMPFEAGQHRGQLGSFKWLGFPQDGDDGLVYLENQHGGLYLEEPEELATFAADFAELRKRALSPKASVALIAKIVKELSE</sequence>
<dbReference type="AlphaFoldDB" id="A0AAE3GE96"/>
<gene>
    <name evidence="2" type="ORF">LX83_002562</name>
</gene>
<feature type="domain" description="HTH cro/C1-type" evidence="1">
    <location>
        <begin position="25"/>
        <end position="79"/>
    </location>
</feature>
<dbReference type="SUPFAM" id="SSF47413">
    <property type="entry name" value="lambda repressor-like DNA-binding domains"/>
    <property type="match status" value="1"/>
</dbReference>
<evidence type="ECO:0000313" key="3">
    <source>
        <dbReference type="Proteomes" id="UP001206128"/>
    </source>
</evidence>
<accession>A0AAE3GE96</accession>
<dbReference type="Gene3D" id="1.10.260.40">
    <property type="entry name" value="lambda repressor-like DNA-binding domains"/>
    <property type="match status" value="1"/>
</dbReference>
<dbReference type="EMBL" id="JAMTCK010000005">
    <property type="protein sequence ID" value="MCP2165704.1"/>
    <property type="molecule type" value="Genomic_DNA"/>
</dbReference>
<dbReference type="Pfam" id="PF19054">
    <property type="entry name" value="DUF5753"/>
    <property type="match status" value="1"/>
</dbReference>
<proteinExistence type="predicted"/>
<dbReference type="Pfam" id="PF13560">
    <property type="entry name" value="HTH_31"/>
    <property type="match status" value="1"/>
</dbReference>
<dbReference type="InterPro" id="IPR010982">
    <property type="entry name" value="Lambda_DNA-bd_dom_sf"/>
</dbReference>
<dbReference type="Proteomes" id="UP001206128">
    <property type="component" value="Unassembled WGS sequence"/>
</dbReference>
<dbReference type="SMART" id="SM00530">
    <property type="entry name" value="HTH_XRE"/>
    <property type="match status" value="1"/>
</dbReference>
<dbReference type="PROSITE" id="PS50943">
    <property type="entry name" value="HTH_CROC1"/>
    <property type="match status" value="1"/>
</dbReference>
<dbReference type="InterPro" id="IPR043917">
    <property type="entry name" value="DUF5753"/>
</dbReference>
<protein>
    <submittedName>
        <fullName evidence="2">Helix-turn-helix domain-containing protein</fullName>
    </submittedName>
</protein>
<evidence type="ECO:0000313" key="2">
    <source>
        <dbReference type="EMBL" id="MCP2165704.1"/>
    </source>
</evidence>
<dbReference type="CDD" id="cd00093">
    <property type="entry name" value="HTH_XRE"/>
    <property type="match status" value="1"/>
</dbReference>
<dbReference type="InterPro" id="IPR001387">
    <property type="entry name" value="Cro/C1-type_HTH"/>
</dbReference>